<dbReference type="PANTHER" id="PTHR45847:SF6">
    <property type="entry name" value="FATTY ACID AMIDE HYDROLASE"/>
    <property type="match status" value="1"/>
</dbReference>
<name>A0A3N7HLM0_9BURK</name>
<evidence type="ECO:0000313" key="3">
    <source>
        <dbReference type="EMBL" id="RQP22994.1"/>
    </source>
</evidence>
<dbReference type="Pfam" id="PF01425">
    <property type="entry name" value="Amidase"/>
    <property type="match status" value="1"/>
</dbReference>
<feature type="domain" description="Amidase" evidence="2">
    <location>
        <begin position="34"/>
        <end position="499"/>
    </location>
</feature>
<sequence length="510" mass="53071">MHTTETTMIANDLMSLGATDIAALIARGELSAKEVTDAKIGVIQQRNPQLNALVAERFDAARREAMHIDARRAKGETLPPLAGVPTTIKDVIDVEGLPSTGGLPTRRDHRAAHDEHAVAQLKQAGAVVLGKSNVAQVLIFVETDNPLHGRCNHPSDAARSPGGSSGGEAALLAAGCSALGLGTDIGGSVRVPAAFCGIASIKPTAGRLPDTGRLSVPIGQLGVQSQLGPMARRVADVELALRVLNPGHLVLPLSDTVDVSRLRVGVYERDGIFAPSPGVRRAVREAAAALKAAGATIVDFTVPDPREAQAIFFGSLTGDGAAGMKRLLRGSRKDPRVFQLVASLGLPGPLRRMVGGLVGAHGQKHLSALLAVAGNRSVDAMWQLAERQIDYRQRFLQAMDTSDAGPLDLLIGPPVATPAFSHGATKDLGLPGIYTSLYNVLGHPAGVVPVTQVKPGEESDRAASSDMAEKAAAKVEAGSAGLPLGVHVAGRPWAEHQVLAAMRVIEAARR</sequence>
<dbReference type="InterPro" id="IPR036928">
    <property type="entry name" value="AS_sf"/>
</dbReference>
<organism evidence="3 4">
    <name type="scientific">Piscinibacter terrae</name>
    <dbReference type="NCBI Taxonomy" id="2496871"/>
    <lineage>
        <taxon>Bacteria</taxon>
        <taxon>Pseudomonadati</taxon>
        <taxon>Pseudomonadota</taxon>
        <taxon>Betaproteobacteria</taxon>
        <taxon>Burkholderiales</taxon>
        <taxon>Sphaerotilaceae</taxon>
        <taxon>Piscinibacter</taxon>
    </lineage>
</organism>
<keyword evidence="1" id="KW-0378">Hydrolase</keyword>
<dbReference type="GO" id="GO:0009062">
    <property type="term" value="P:fatty acid catabolic process"/>
    <property type="evidence" value="ECO:0007669"/>
    <property type="project" value="TreeGrafter"/>
</dbReference>
<dbReference type="AlphaFoldDB" id="A0A3N7HLM0"/>
<dbReference type="PIRSF" id="PIRSF001221">
    <property type="entry name" value="Amidase_fungi"/>
    <property type="match status" value="1"/>
</dbReference>
<dbReference type="InterPro" id="IPR052096">
    <property type="entry name" value="Endocannabinoid_amidase"/>
</dbReference>
<evidence type="ECO:0000256" key="1">
    <source>
        <dbReference type="ARBA" id="ARBA00022801"/>
    </source>
</evidence>
<keyword evidence="4" id="KW-1185">Reference proteome</keyword>
<dbReference type="GO" id="GO:0017064">
    <property type="term" value="F:fatty acid amide hydrolase activity"/>
    <property type="evidence" value="ECO:0007669"/>
    <property type="project" value="TreeGrafter"/>
</dbReference>
<accession>A0A3N7HLM0</accession>
<dbReference type="InterPro" id="IPR023631">
    <property type="entry name" value="Amidase_dom"/>
</dbReference>
<reference evidence="3 4" key="1">
    <citation type="submission" date="2018-08" db="EMBL/GenBank/DDBJ databases">
        <authorList>
            <person name="Khan S.A."/>
            <person name="Jeon C.O."/>
            <person name="Chun B.H."/>
            <person name="Jeong S.E."/>
        </authorList>
    </citation>
    <scope>NUCLEOTIDE SEQUENCE [LARGE SCALE GENOMIC DNA]</scope>
    <source>
        <strain evidence="3 4">S-16</strain>
    </source>
</reference>
<dbReference type="EMBL" id="QUSW01000005">
    <property type="protein sequence ID" value="RQP22994.1"/>
    <property type="molecule type" value="Genomic_DNA"/>
</dbReference>
<dbReference type="Proteomes" id="UP000267464">
    <property type="component" value="Unassembled WGS sequence"/>
</dbReference>
<evidence type="ECO:0000259" key="2">
    <source>
        <dbReference type="Pfam" id="PF01425"/>
    </source>
</evidence>
<dbReference type="PANTHER" id="PTHR45847">
    <property type="entry name" value="FATTY ACID AMIDE HYDROLASE"/>
    <property type="match status" value="1"/>
</dbReference>
<comment type="caution">
    <text evidence="3">The sequence shown here is derived from an EMBL/GenBank/DDBJ whole genome shotgun (WGS) entry which is preliminary data.</text>
</comment>
<gene>
    <name evidence="3" type="ORF">DZC73_17845</name>
</gene>
<dbReference type="SUPFAM" id="SSF75304">
    <property type="entry name" value="Amidase signature (AS) enzymes"/>
    <property type="match status" value="1"/>
</dbReference>
<dbReference type="InterPro" id="IPR020556">
    <property type="entry name" value="Amidase_CS"/>
</dbReference>
<evidence type="ECO:0000313" key="4">
    <source>
        <dbReference type="Proteomes" id="UP000267464"/>
    </source>
</evidence>
<proteinExistence type="predicted"/>
<protein>
    <submittedName>
        <fullName evidence="3">Amidase</fullName>
    </submittedName>
</protein>
<dbReference type="GO" id="GO:0004040">
    <property type="term" value="F:amidase activity"/>
    <property type="evidence" value="ECO:0007669"/>
    <property type="project" value="TreeGrafter"/>
</dbReference>
<dbReference type="Gene3D" id="3.90.1300.10">
    <property type="entry name" value="Amidase signature (AS) domain"/>
    <property type="match status" value="1"/>
</dbReference>
<reference evidence="3 4" key="2">
    <citation type="submission" date="2018-12" db="EMBL/GenBank/DDBJ databases">
        <title>Rhizobacter gummiphilus sp. nov., a rubber-degrading bacterium isolated from the soil of a botanical garden in Japan.</title>
        <authorList>
            <person name="Shunsuke S.S."/>
        </authorList>
    </citation>
    <scope>NUCLEOTIDE SEQUENCE [LARGE SCALE GENOMIC DNA]</scope>
    <source>
        <strain evidence="3 4">S-16</strain>
    </source>
</reference>
<dbReference type="PROSITE" id="PS00571">
    <property type="entry name" value="AMIDASES"/>
    <property type="match status" value="1"/>
</dbReference>